<evidence type="ECO:0000256" key="2">
    <source>
        <dbReference type="ARBA" id="ARBA00023006"/>
    </source>
</evidence>
<evidence type="ECO:0000259" key="4">
    <source>
        <dbReference type="Pfam" id="PF26573"/>
    </source>
</evidence>
<accession>A0A0N0U5K7</accession>
<sequence>DWINELNSSQIRAKFEEKLSNMPGDESYFLLTTFANMALARADKDYDFVKTTTIDLFQVRFLSEKTQDSCSKDARSLLSNLTNKYPSLLSDILLKLRDNFVSAGKLSLYLFTDLKLHKWVPHEKDIVILSTWLDQYPLTSTENHLAHLILTNLNWGFDESDNLYLPIDLHRRIALLTVELTMKYVPDSSVQNSSLLVEGVKQVSTMIRPQTAEHIFSLWAWDMISKFRLHQLDQNEAHCHYVLSNPTAAFAYVPDMDSDSCLEILVTGTREKQPIACYVATIMTLWGHSIPLICSKGFAQLEILQYHYKYEQVLICLHHIIPLFLECVDSLLKNDKFISLVISLIAADRTYMKTPKDFVYLWLSTLVLVPDWNKDQSVMYLMDIVISAAFFHADAKLTVEHMFQNLFSTMSNRNVMTSFGSFLHWATGSSNSVSLLGKSTQSVWVAYHVLLTEQYNREIKTKLWHEILKELSVQPKISLDTAIKRACATVKMQPFGANGLFIYRWSQQALDTPIGHPILPLLWQNFFALFLARVPSSSGFYKTLSLWLEEPRLQEPGLYLPALPPQYMSQKLVLLTPWLEYIDYWAVQQNQIIAVQEWERICCRSQENYYQKGKNVSISSPEIIGKLQRIFKRLTTYEYPISPPPLNRNQAVFNSVSKENIYNSKSVIDLVKPYLKIILDYAQTYNLMVSEHIAVDSSFLELVPTLYRENENQVTLHALCDPAPLNQKYSRSGTPPTVHCAGPAIIIVKVPEAHISDAVDHMITQNRAEYENLLIKASQPPSSKVTQGCVFIDHLIAMLEHEIAINRTNENATALYKIQESGVKLFYYLVDCYTEEASFFPPTKQLLTTCLEKLGQSFINGEETQGPQLLSTIMQKQNLGGLLGPYFTPVAGSASTFLQMYETVVEFSTSTKVDLCFVLLSKVRCLLFFYFCVST</sequence>
<dbReference type="EMBL" id="KQ435762">
    <property type="protein sequence ID" value="KOX75471.1"/>
    <property type="molecule type" value="Genomic_DNA"/>
</dbReference>
<dbReference type="GO" id="GO:0097352">
    <property type="term" value="P:autophagosome maturation"/>
    <property type="evidence" value="ECO:0007669"/>
    <property type="project" value="TreeGrafter"/>
</dbReference>
<protein>
    <submittedName>
        <fullName evidence="5">Ectopic P granules protein 5 like protein</fullName>
    </submittedName>
</protein>
<evidence type="ECO:0000313" key="5">
    <source>
        <dbReference type="EMBL" id="KOX75471.1"/>
    </source>
</evidence>
<evidence type="ECO:0000256" key="1">
    <source>
        <dbReference type="ARBA" id="ARBA00010948"/>
    </source>
</evidence>
<keyword evidence="2" id="KW-0072">Autophagy</keyword>
<evidence type="ECO:0000313" key="6">
    <source>
        <dbReference type="Proteomes" id="UP000053105"/>
    </source>
</evidence>
<dbReference type="Proteomes" id="UP000053105">
    <property type="component" value="Unassembled WGS sequence"/>
</dbReference>
<feature type="domain" description="Epg5-like TPR" evidence="4">
    <location>
        <begin position="458"/>
        <end position="537"/>
    </location>
</feature>
<organism evidence="5 6">
    <name type="scientific">Melipona quadrifasciata</name>
    <dbReference type="NCBI Taxonomy" id="166423"/>
    <lineage>
        <taxon>Eukaryota</taxon>
        <taxon>Metazoa</taxon>
        <taxon>Ecdysozoa</taxon>
        <taxon>Arthropoda</taxon>
        <taxon>Hexapoda</taxon>
        <taxon>Insecta</taxon>
        <taxon>Pterygota</taxon>
        <taxon>Neoptera</taxon>
        <taxon>Endopterygota</taxon>
        <taxon>Hymenoptera</taxon>
        <taxon>Apocrita</taxon>
        <taxon>Aculeata</taxon>
        <taxon>Apoidea</taxon>
        <taxon>Anthophila</taxon>
        <taxon>Apidae</taxon>
        <taxon>Melipona</taxon>
    </lineage>
</organism>
<dbReference type="InterPro" id="IPR051436">
    <property type="entry name" value="Autophagy-related_EPG5"/>
</dbReference>
<dbReference type="Pfam" id="PF26573">
    <property type="entry name" value="TPR_Epg5_2"/>
    <property type="match status" value="1"/>
</dbReference>
<dbReference type="STRING" id="166423.A0A0N0U5K7"/>
<keyword evidence="6" id="KW-1185">Reference proteome</keyword>
<dbReference type="Pfam" id="PF26103">
    <property type="entry name" value="TPR_Epg5"/>
    <property type="match status" value="1"/>
</dbReference>
<gene>
    <name evidence="5" type="ORF">WN51_12215</name>
</gene>
<feature type="non-terminal residue" evidence="5">
    <location>
        <position position="1"/>
    </location>
</feature>
<dbReference type="PANTHER" id="PTHR31139:SF4">
    <property type="entry name" value="ECTOPIC P GRANULES PROTEIN 5 HOMOLOG"/>
    <property type="match status" value="1"/>
</dbReference>
<dbReference type="AlphaFoldDB" id="A0A0N0U5K7"/>
<dbReference type="GO" id="GO:0005737">
    <property type="term" value="C:cytoplasm"/>
    <property type="evidence" value="ECO:0007669"/>
    <property type="project" value="TreeGrafter"/>
</dbReference>
<name>A0A0N0U5K7_9HYME</name>
<proteinExistence type="inferred from homology"/>
<dbReference type="InterPro" id="IPR059030">
    <property type="entry name" value="TPR_Epg5_mid"/>
</dbReference>
<dbReference type="InterPro" id="IPR058750">
    <property type="entry name" value="TPR_Epg5"/>
</dbReference>
<dbReference type="OrthoDB" id="75419at2759"/>
<feature type="domain" description="Epg5-like central TPR repeats" evidence="3">
    <location>
        <begin position="862"/>
        <end position="923"/>
    </location>
</feature>
<comment type="similarity">
    <text evidence="1">Belongs to the EPG5 family.</text>
</comment>
<evidence type="ECO:0000259" key="3">
    <source>
        <dbReference type="Pfam" id="PF26103"/>
    </source>
</evidence>
<reference evidence="5 6" key="1">
    <citation type="submission" date="2015-07" db="EMBL/GenBank/DDBJ databases">
        <title>The genome of Melipona quadrifasciata.</title>
        <authorList>
            <person name="Pan H."/>
            <person name="Kapheim K."/>
        </authorList>
    </citation>
    <scope>NUCLEOTIDE SEQUENCE [LARGE SCALE GENOMIC DNA]</scope>
    <source>
        <strain evidence="5">0111107301</strain>
        <tissue evidence="5">Whole body</tissue>
    </source>
</reference>
<dbReference type="PANTHER" id="PTHR31139">
    <property type="entry name" value="ECTOPIC P GRANULES PROTEIN 5 HOMOLOG"/>
    <property type="match status" value="1"/>
</dbReference>